<dbReference type="OrthoDB" id="9812221at2"/>
<dbReference type="Gene3D" id="1.20.1250.20">
    <property type="entry name" value="MFS general substrate transporter like domains"/>
    <property type="match status" value="1"/>
</dbReference>
<dbReference type="PROSITE" id="PS50850">
    <property type="entry name" value="MFS"/>
    <property type="match status" value="1"/>
</dbReference>
<evidence type="ECO:0000256" key="3">
    <source>
        <dbReference type="ARBA" id="ARBA00022692"/>
    </source>
</evidence>
<keyword evidence="9" id="KW-1185">Reference proteome</keyword>
<comment type="subcellular location">
    <subcellularLocation>
        <location evidence="1">Membrane</location>
        <topology evidence="1">Multi-pass membrane protein</topology>
    </subcellularLocation>
</comment>
<dbReference type="Gene3D" id="1.20.1720.10">
    <property type="entry name" value="Multidrug resistance protein D"/>
    <property type="match status" value="1"/>
</dbReference>
<reference evidence="8 9" key="1">
    <citation type="submission" date="2015-01" db="EMBL/GenBank/DDBJ databases">
        <title>Desulfovibrio sp. JC271 draft genome sequence.</title>
        <authorList>
            <person name="Shivani Y."/>
            <person name="Subhash Y."/>
            <person name="Sasikala C."/>
            <person name="Ramana C.V."/>
        </authorList>
    </citation>
    <scope>NUCLEOTIDE SEQUENCE [LARGE SCALE GENOMIC DNA]</scope>
    <source>
        <strain evidence="8 9">JC271</strain>
    </source>
</reference>
<dbReference type="STRING" id="1560234.SP90_05175"/>
<evidence type="ECO:0000256" key="4">
    <source>
        <dbReference type="ARBA" id="ARBA00022989"/>
    </source>
</evidence>
<feature type="transmembrane region" description="Helical" evidence="6">
    <location>
        <begin position="223"/>
        <end position="243"/>
    </location>
</feature>
<protein>
    <submittedName>
        <fullName evidence="8">MFS transporter</fullName>
    </submittedName>
</protein>
<feature type="transmembrane region" description="Helical" evidence="6">
    <location>
        <begin position="263"/>
        <end position="286"/>
    </location>
</feature>
<dbReference type="PATRIC" id="fig|1560234.3.peg.3000"/>
<proteinExistence type="predicted"/>
<feature type="transmembrane region" description="Helical" evidence="6">
    <location>
        <begin position="136"/>
        <end position="160"/>
    </location>
</feature>
<feature type="transmembrane region" description="Helical" evidence="6">
    <location>
        <begin position="329"/>
        <end position="349"/>
    </location>
</feature>
<feature type="transmembrane region" description="Helical" evidence="6">
    <location>
        <begin position="399"/>
        <end position="417"/>
    </location>
</feature>
<dbReference type="AlphaFoldDB" id="A0A1B7XH80"/>
<dbReference type="GO" id="GO:0022857">
    <property type="term" value="F:transmembrane transporter activity"/>
    <property type="evidence" value="ECO:0007669"/>
    <property type="project" value="InterPro"/>
</dbReference>
<feature type="transmembrane region" description="Helical" evidence="6">
    <location>
        <begin position="298"/>
        <end position="317"/>
    </location>
</feature>
<feature type="transmembrane region" description="Helical" evidence="6">
    <location>
        <begin position="166"/>
        <end position="186"/>
    </location>
</feature>
<feature type="transmembrane region" description="Helical" evidence="6">
    <location>
        <begin position="44"/>
        <end position="66"/>
    </location>
</feature>
<keyword evidence="5 6" id="KW-0472">Membrane</keyword>
<keyword evidence="2" id="KW-0813">Transport</keyword>
<feature type="transmembrane region" description="Helical" evidence="6">
    <location>
        <begin position="355"/>
        <end position="378"/>
    </location>
</feature>
<dbReference type="CDD" id="cd17321">
    <property type="entry name" value="MFS_MMR_MDR_like"/>
    <property type="match status" value="1"/>
</dbReference>
<feature type="transmembrane region" description="Helical" evidence="6">
    <location>
        <begin position="103"/>
        <end position="124"/>
    </location>
</feature>
<dbReference type="EMBL" id="JXMS01000006">
    <property type="protein sequence ID" value="OBQ54876.1"/>
    <property type="molecule type" value="Genomic_DNA"/>
</dbReference>
<accession>A0A1B7XH80</accession>
<evidence type="ECO:0000256" key="5">
    <source>
        <dbReference type="ARBA" id="ARBA00023136"/>
    </source>
</evidence>
<dbReference type="PANTHER" id="PTHR42718:SF9">
    <property type="entry name" value="MAJOR FACILITATOR SUPERFAMILY MULTIDRUG TRANSPORTER MFSC"/>
    <property type="match status" value="1"/>
</dbReference>
<evidence type="ECO:0000313" key="9">
    <source>
        <dbReference type="Proteomes" id="UP000091979"/>
    </source>
</evidence>
<sequence length="473" mass="50384">MTTQKTVSPAAATFIVSVVQFLTPFMMSAVGVALPAIGREFSAGAFQLGLVEMAYILAGGILMLPAGRFADIRGRKRIFSIGLCVFILATFCIALAPTMEALILLRFVQGAGSALIATTSVAIISSVVPQQVRGRAMGIVAASVYLGLSASPTLTGFIIQYGSWRWIFWGVLPLQLAALWLTLTRLHGEWHGAKGAPFDWIGSIMYAGAVCMAMTGVTHLNQGGIFTLLFAAGLLGLCFFFYWESKTEHPILNVPLLKANRTFSLSTLVLLANYASSFGVTFFFSLYLQQVKGIPPQYAGIILVTQPVIMAILSPIAGRLADKIDPGKLTVFGMGLCTIALATCTTVNAETTLPTLLMILALLGLGFSFFSTPNLTVIMTCVEPKHYGVAASLSATMRTLGMLTAMSAISFILSLFMGRQSVSQSPEAFISALQTGFTIFTVISAIGVAGAFASARAQKYSAMYQEPQTDLTT</sequence>
<evidence type="ECO:0000256" key="2">
    <source>
        <dbReference type="ARBA" id="ARBA00022448"/>
    </source>
</evidence>
<dbReference type="InterPro" id="IPR020846">
    <property type="entry name" value="MFS_dom"/>
</dbReference>
<evidence type="ECO:0000256" key="1">
    <source>
        <dbReference type="ARBA" id="ARBA00004141"/>
    </source>
</evidence>
<evidence type="ECO:0000256" key="6">
    <source>
        <dbReference type="SAM" id="Phobius"/>
    </source>
</evidence>
<evidence type="ECO:0000313" key="8">
    <source>
        <dbReference type="EMBL" id="OBQ54876.1"/>
    </source>
</evidence>
<dbReference type="GO" id="GO:0016020">
    <property type="term" value="C:membrane"/>
    <property type="evidence" value="ECO:0007669"/>
    <property type="project" value="UniProtKB-SubCell"/>
</dbReference>
<dbReference type="PRINTS" id="PR01036">
    <property type="entry name" value="TCRTETB"/>
</dbReference>
<feature type="transmembrane region" description="Helical" evidence="6">
    <location>
        <begin position="198"/>
        <end position="217"/>
    </location>
</feature>
<keyword evidence="3 6" id="KW-0812">Transmembrane</keyword>
<gene>
    <name evidence="8" type="ORF">SP90_05175</name>
</gene>
<keyword evidence="4 6" id="KW-1133">Transmembrane helix</keyword>
<feature type="domain" description="Major facilitator superfamily (MFS) profile" evidence="7">
    <location>
        <begin position="12"/>
        <end position="459"/>
    </location>
</feature>
<dbReference type="InterPro" id="IPR011701">
    <property type="entry name" value="MFS"/>
</dbReference>
<feature type="transmembrane region" description="Helical" evidence="6">
    <location>
        <begin position="12"/>
        <end position="38"/>
    </location>
</feature>
<dbReference type="RefSeq" id="WP_066853275.1">
    <property type="nucleotide sequence ID" value="NZ_JXMS01000006.1"/>
</dbReference>
<dbReference type="SUPFAM" id="SSF103473">
    <property type="entry name" value="MFS general substrate transporter"/>
    <property type="match status" value="1"/>
</dbReference>
<organism evidence="8 9">
    <name type="scientific">Halodesulfovibrio spirochaetisodalis</name>
    <dbReference type="NCBI Taxonomy" id="1560234"/>
    <lineage>
        <taxon>Bacteria</taxon>
        <taxon>Pseudomonadati</taxon>
        <taxon>Thermodesulfobacteriota</taxon>
        <taxon>Desulfovibrionia</taxon>
        <taxon>Desulfovibrionales</taxon>
        <taxon>Desulfovibrionaceae</taxon>
        <taxon>Halodesulfovibrio</taxon>
    </lineage>
</organism>
<dbReference type="PANTHER" id="PTHR42718">
    <property type="entry name" value="MAJOR FACILITATOR SUPERFAMILY MULTIDRUG TRANSPORTER MFSC"/>
    <property type="match status" value="1"/>
</dbReference>
<evidence type="ECO:0000259" key="7">
    <source>
        <dbReference type="PROSITE" id="PS50850"/>
    </source>
</evidence>
<feature type="transmembrane region" description="Helical" evidence="6">
    <location>
        <begin position="429"/>
        <end position="453"/>
    </location>
</feature>
<dbReference type="InterPro" id="IPR036259">
    <property type="entry name" value="MFS_trans_sf"/>
</dbReference>
<comment type="caution">
    <text evidence="8">The sequence shown here is derived from an EMBL/GenBank/DDBJ whole genome shotgun (WGS) entry which is preliminary data.</text>
</comment>
<dbReference type="Pfam" id="PF07690">
    <property type="entry name" value="MFS_1"/>
    <property type="match status" value="1"/>
</dbReference>
<name>A0A1B7XH80_9BACT</name>
<dbReference type="Proteomes" id="UP000091979">
    <property type="component" value="Unassembled WGS sequence"/>
</dbReference>
<feature type="transmembrane region" description="Helical" evidence="6">
    <location>
        <begin position="78"/>
        <end position="97"/>
    </location>
</feature>